<dbReference type="GO" id="GO:0004357">
    <property type="term" value="F:glutamate-cysteine ligase activity"/>
    <property type="evidence" value="ECO:0007669"/>
    <property type="project" value="UniProtKB-EC"/>
</dbReference>
<gene>
    <name evidence="6" type="ORF">ORV05_10435</name>
</gene>
<keyword evidence="2 5" id="KW-0547">Nucleotide-binding</keyword>
<evidence type="ECO:0000256" key="2">
    <source>
        <dbReference type="ARBA" id="ARBA00022741"/>
    </source>
</evidence>
<dbReference type="InterPro" id="IPR011793">
    <property type="entry name" value="YbdK"/>
</dbReference>
<keyword evidence="3 5" id="KW-0067">ATP-binding</keyword>
<dbReference type="NCBIfam" id="NF010041">
    <property type="entry name" value="PRK13517.1-1"/>
    <property type="match status" value="1"/>
</dbReference>
<dbReference type="InterPro" id="IPR050141">
    <property type="entry name" value="GCL_type2/YbdK_subfam"/>
</dbReference>
<name>A0ABY7B878_9PSEU</name>
<evidence type="ECO:0000313" key="7">
    <source>
        <dbReference type="Proteomes" id="UP001163203"/>
    </source>
</evidence>
<comment type="function">
    <text evidence="5">ATP-dependent carboxylate-amine ligase which exhibits weak glutamate--cysteine ligase activity.</text>
</comment>
<evidence type="ECO:0000313" key="6">
    <source>
        <dbReference type="EMBL" id="WAL68157.1"/>
    </source>
</evidence>
<dbReference type="PANTHER" id="PTHR36510:SF1">
    <property type="entry name" value="GLUTAMATE--CYSTEINE LIGASE 2-RELATED"/>
    <property type="match status" value="1"/>
</dbReference>
<keyword evidence="1 5" id="KW-0436">Ligase</keyword>
<proteinExistence type="inferred from homology"/>
<organism evidence="6 7">
    <name type="scientific">Amycolatopsis cynarae</name>
    <dbReference type="NCBI Taxonomy" id="2995223"/>
    <lineage>
        <taxon>Bacteria</taxon>
        <taxon>Bacillati</taxon>
        <taxon>Actinomycetota</taxon>
        <taxon>Actinomycetes</taxon>
        <taxon>Pseudonocardiales</taxon>
        <taxon>Pseudonocardiaceae</taxon>
        <taxon>Amycolatopsis</taxon>
    </lineage>
</organism>
<keyword evidence="7" id="KW-1185">Reference proteome</keyword>
<dbReference type="Gene3D" id="3.30.590.20">
    <property type="match status" value="1"/>
</dbReference>
<dbReference type="SUPFAM" id="SSF55931">
    <property type="entry name" value="Glutamine synthetase/guanido kinase"/>
    <property type="match status" value="1"/>
</dbReference>
<accession>A0ABY7B878</accession>
<comment type="similarity">
    <text evidence="5">Belongs to the glutamate--cysteine ligase type 2 family. YbdK subfamily.</text>
</comment>
<dbReference type="PANTHER" id="PTHR36510">
    <property type="entry name" value="GLUTAMATE--CYSTEINE LIGASE 2-RELATED"/>
    <property type="match status" value="1"/>
</dbReference>
<dbReference type="RefSeq" id="WP_268758252.1">
    <property type="nucleotide sequence ID" value="NZ_CP113836.1"/>
</dbReference>
<evidence type="ECO:0000256" key="4">
    <source>
        <dbReference type="ARBA" id="ARBA00048819"/>
    </source>
</evidence>
<dbReference type="EC" id="6.3.2.2" evidence="5"/>
<sequence>MLTVGVEEEFLLLDSDGHLAPGGPEVAEATEEPEGELQPELARCQVESATGVCSSAGELAGQLHRLRERLAVEAGARGLRLVPTASPLLPEPVPPRITPTPRYRRMARSFGALAHTGTTCGCHVHVAIPDRETGVRVANHARPWLPVLLALTANSPFHDGEDTGYASWRHILWSRWPSAGPPPVFASADHYESLVEALLHAGALLDRGMVYWDIRLSEKQPTLEFRVSDVAATPGEATLLGLLARGLAGLALDDLDAPPPAVSQEVLRGNLWRAARDGVPGCCLHPLTGELMPVLAQLDELLDRVAPVLRETAGDLEFAREELARLHETGGGANRQRAAYARRGRFADVVDFLAVN</sequence>
<dbReference type="NCBIfam" id="TIGR02050">
    <property type="entry name" value="gshA_cyan_rel"/>
    <property type="match status" value="1"/>
</dbReference>
<dbReference type="HAMAP" id="MF_01609">
    <property type="entry name" value="Glu_cys_ligase_2"/>
    <property type="match status" value="1"/>
</dbReference>
<comment type="catalytic activity">
    <reaction evidence="4 5">
        <text>L-cysteine + L-glutamate + ATP = gamma-L-glutamyl-L-cysteine + ADP + phosphate + H(+)</text>
        <dbReference type="Rhea" id="RHEA:13285"/>
        <dbReference type="ChEBI" id="CHEBI:15378"/>
        <dbReference type="ChEBI" id="CHEBI:29985"/>
        <dbReference type="ChEBI" id="CHEBI:30616"/>
        <dbReference type="ChEBI" id="CHEBI:35235"/>
        <dbReference type="ChEBI" id="CHEBI:43474"/>
        <dbReference type="ChEBI" id="CHEBI:58173"/>
        <dbReference type="ChEBI" id="CHEBI:456216"/>
        <dbReference type="EC" id="6.3.2.2"/>
    </reaction>
</comment>
<dbReference type="InterPro" id="IPR014746">
    <property type="entry name" value="Gln_synth/guanido_kin_cat_dom"/>
</dbReference>
<reference evidence="6" key="1">
    <citation type="submission" date="2022-11" db="EMBL/GenBank/DDBJ databases">
        <authorList>
            <person name="Mo P."/>
        </authorList>
    </citation>
    <scope>NUCLEOTIDE SEQUENCE</scope>
    <source>
        <strain evidence="6">HUAS 11-8</strain>
    </source>
</reference>
<evidence type="ECO:0000256" key="1">
    <source>
        <dbReference type="ARBA" id="ARBA00022598"/>
    </source>
</evidence>
<dbReference type="Proteomes" id="UP001163203">
    <property type="component" value="Chromosome"/>
</dbReference>
<protein>
    <recommendedName>
        <fullName evidence="5">Putative glutamate--cysteine ligase 2</fullName>
        <ecNumber evidence="5">6.3.2.2</ecNumber>
    </recommendedName>
    <alternativeName>
        <fullName evidence="5">Gamma-glutamylcysteine synthetase 2</fullName>
        <shortName evidence="5">GCS 2</shortName>
        <shortName evidence="5">Gamma-GCS 2</shortName>
    </alternativeName>
</protein>
<dbReference type="Pfam" id="PF04107">
    <property type="entry name" value="GCS2"/>
    <property type="match status" value="1"/>
</dbReference>
<evidence type="ECO:0000256" key="3">
    <source>
        <dbReference type="ARBA" id="ARBA00022840"/>
    </source>
</evidence>
<evidence type="ECO:0000256" key="5">
    <source>
        <dbReference type="HAMAP-Rule" id="MF_01609"/>
    </source>
</evidence>
<dbReference type="EMBL" id="CP113836">
    <property type="protein sequence ID" value="WAL68157.1"/>
    <property type="molecule type" value="Genomic_DNA"/>
</dbReference>
<dbReference type="InterPro" id="IPR006336">
    <property type="entry name" value="GCS2"/>
</dbReference>